<protein>
    <submittedName>
        <fullName evidence="1">Peroxisomal enoyl-CoA-hydratase</fullName>
    </submittedName>
</protein>
<organism evidence="1 2">
    <name type="scientific">Russula earlei</name>
    <dbReference type="NCBI Taxonomy" id="71964"/>
    <lineage>
        <taxon>Eukaryota</taxon>
        <taxon>Fungi</taxon>
        <taxon>Dikarya</taxon>
        <taxon>Basidiomycota</taxon>
        <taxon>Agaricomycotina</taxon>
        <taxon>Agaricomycetes</taxon>
        <taxon>Russulales</taxon>
        <taxon>Russulaceae</taxon>
        <taxon>Russula</taxon>
    </lineage>
</organism>
<accession>A0ACC0UEA1</accession>
<evidence type="ECO:0000313" key="1">
    <source>
        <dbReference type="EMBL" id="KAI9509827.1"/>
    </source>
</evidence>
<comment type="caution">
    <text evidence="1">The sequence shown here is derived from an EMBL/GenBank/DDBJ whole genome shotgun (WGS) entry which is preliminary data.</text>
</comment>
<keyword evidence="2" id="KW-1185">Reference proteome</keyword>
<gene>
    <name evidence="1" type="ORF">F5148DRAFT_1184710</name>
</gene>
<dbReference type="Proteomes" id="UP001207468">
    <property type="component" value="Unassembled WGS sequence"/>
</dbReference>
<dbReference type="EMBL" id="JAGFNK010000055">
    <property type="protein sequence ID" value="KAI9509827.1"/>
    <property type="molecule type" value="Genomic_DNA"/>
</dbReference>
<sequence length="301" mass="33036">MSCPDYSAQGYQTIVVSLDGPVAVVKLDRSKQRNTFIDALALDLIAAYELLDRDDRVRVVLLTADHTAPAFCAGADLSSGWDRVYTEEDERQGRHTHKDAGGQVTLAIFRCRKITISAVNGHAAGVGVTGFQLPCDFRFVWAGAKLSFPFVRRGIVAEAGSTYLLPRLIGYSRAVALLLSGGTYAPDSPLLQGLYYASFPNREEVFPAALAFARELAANTSQTSVAWIKALLWRGADSVEGQHLLDSRGMADLVARGDSAEGARAFKERRPFKFSDVLSKDLSDFVPWWTELDVRQRTSKL</sequence>
<reference evidence="1" key="1">
    <citation type="submission" date="2021-03" db="EMBL/GenBank/DDBJ databases">
        <title>Evolutionary priming and transition to the ectomycorrhizal habit in an iconic lineage of mushroom-forming fungi: is preadaptation a requirement?</title>
        <authorList>
            <consortium name="DOE Joint Genome Institute"/>
            <person name="Looney B.P."/>
            <person name="Miyauchi S."/>
            <person name="Morin E."/>
            <person name="Drula E."/>
            <person name="Courty P.E."/>
            <person name="Chicoki N."/>
            <person name="Fauchery L."/>
            <person name="Kohler A."/>
            <person name="Kuo A."/>
            <person name="LaButti K."/>
            <person name="Pangilinan J."/>
            <person name="Lipzen A."/>
            <person name="Riley R."/>
            <person name="Andreopoulos W."/>
            <person name="He G."/>
            <person name="Johnson J."/>
            <person name="Barry K.W."/>
            <person name="Grigoriev I.V."/>
            <person name="Nagy L."/>
            <person name="Hibbett D."/>
            <person name="Henrissat B."/>
            <person name="Matheny P.B."/>
            <person name="Labbe J."/>
            <person name="Martin A.F."/>
        </authorList>
    </citation>
    <scope>NUCLEOTIDE SEQUENCE</scope>
    <source>
        <strain evidence="1">BPL698</strain>
    </source>
</reference>
<evidence type="ECO:0000313" key="2">
    <source>
        <dbReference type="Proteomes" id="UP001207468"/>
    </source>
</evidence>
<name>A0ACC0UEA1_9AGAM</name>
<proteinExistence type="predicted"/>